<sequence>MTFIKGTIPDTPETLAAAALAESEDTEWHVVSSDDEMVELRQAQQRLDESVAAARAAGRPWESVAVATGMTRQGATKRWSQLTRSAS</sequence>
<organism evidence="1 2">
    <name type="scientific">Quadrisphaera granulorum</name>
    <dbReference type="NCBI Taxonomy" id="317664"/>
    <lineage>
        <taxon>Bacteria</taxon>
        <taxon>Bacillati</taxon>
        <taxon>Actinomycetota</taxon>
        <taxon>Actinomycetes</taxon>
        <taxon>Kineosporiales</taxon>
        <taxon>Kineosporiaceae</taxon>
        <taxon>Quadrisphaera</taxon>
    </lineage>
</organism>
<keyword evidence="2" id="KW-1185">Reference proteome</keyword>
<accession>A0A316ABR9</accession>
<evidence type="ECO:0000313" key="1">
    <source>
        <dbReference type="EMBL" id="PWJ54314.1"/>
    </source>
</evidence>
<gene>
    <name evidence="1" type="ORF">BXY45_10710</name>
</gene>
<dbReference type="EMBL" id="QGDQ01000007">
    <property type="protein sequence ID" value="PWJ54314.1"/>
    <property type="molecule type" value="Genomic_DNA"/>
</dbReference>
<dbReference type="RefSeq" id="WP_146211121.1">
    <property type="nucleotide sequence ID" value="NZ_QGDQ01000007.1"/>
</dbReference>
<dbReference type="OrthoDB" id="3579809at2"/>
<dbReference type="AlphaFoldDB" id="A0A316ABR9"/>
<evidence type="ECO:0008006" key="3">
    <source>
        <dbReference type="Google" id="ProtNLM"/>
    </source>
</evidence>
<dbReference type="Proteomes" id="UP000245469">
    <property type="component" value="Unassembled WGS sequence"/>
</dbReference>
<name>A0A316ABR9_9ACTN</name>
<protein>
    <recommendedName>
        <fullName evidence="3">Homeodomain-like domain-containing protein</fullName>
    </recommendedName>
</protein>
<evidence type="ECO:0000313" key="2">
    <source>
        <dbReference type="Proteomes" id="UP000245469"/>
    </source>
</evidence>
<proteinExistence type="predicted"/>
<reference evidence="1 2" key="1">
    <citation type="submission" date="2018-03" db="EMBL/GenBank/DDBJ databases">
        <title>Genomic Encyclopedia of Archaeal and Bacterial Type Strains, Phase II (KMG-II): from individual species to whole genera.</title>
        <authorList>
            <person name="Goeker M."/>
        </authorList>
    </citation>
    <scope>NUCLEOTIDE SEQUENCE [LARGE SCALE GENOMIC DNA]</scope>
    <source>
        <strain evidence="1 2">DSM 44889</strain>
    </source>
</reference>
<comment type="caution">
    <text evidence="1">The sequence shown here is derived from an EMBL/GenBank/DDBJ whole genome shotgun (WGS) entry which is preliminary data.</text>
</comment>